<feature type="domain" description="BPL/LPL catalytic" evidence="7">
    <location>
        <begin position="38"/>
        <end position="213"/>
    </location>
</feature>
<dbReference type="InterPro" id="IPR045864">
    <property type="entry name" value="aa-tRNA-synth_II/BPL/LPL"/>
</dbReference>
<keyword evidence="5" id="KW-0963">Cytoplasm</keyword>
<dbReference type="GO" id="GO:0016740">
    <property type="term" value="F:transferase activity"/>
    <property type="evidence" value="ECO:0007669"/>
    <property type="project" value="UniProtKB-KW"/>
</dbReference>
<dbReference type="HAMAP" id="MF_00013">
    <property type="entry name" value="LipB"/>
    <property type="match status" value="1"/>
</dbReference>
<keyword evidence="3 5" id="KW-0012">Acyltransferase</keyword>
<comment type="function">
    <text evidence="4 5 6">Catalyzes the transfer of endogenously produced octanoic acid from octanoyl-acyl-carrier-protein onto the lipoyl domains of lipoate-dependent enzymes. Lipoyl-ACP can also act as a substrate although octanoyl-ACP is likely to be the physiological substrate.</text>
</comment>
<dbReference type="PROSITE" id="PS51733">
    <property type="entry name" value="BPL_LPL_CATALYTIC"/>
    <property type="match status" value="1"/>
</dbReference>
<evidence type="ECO:0000313" key="8">
    <source>
        <dbReference type="EMBL" id="GAA2043213.1"/>
    </source>
</evidence>
<sequence length="229" mass="24345">MCGLVEVVHVINLLDTGLKTYTAMDTLQRELHARIATGQHPNTFLIFEAESTYTAGRHTQQHDILDDALSIIDTDRAGSVTWHGPGQLVCYPLVKLAAPVDVIKYIRAVEGAVLDTLRDHFGLDVGVIEGRAGVWIGNRKISAVGLKISQDATLHGISLNVNTDPATAFAGVIPCGITDATVTSMAEEGVPTTLAAVAEPLTAALEHRLEPLLAPITTEGDVNVYHPAG</sequence>
<dbReference type="EC" id="2.3.1.181" evidence="5 6"/>
<dbReference type="InterPro" id="IPR004143">
    <property type="entry name" value="BPL_LPL_catalytic"/>
</dbReference>
<organism evidence="8 9">
    <name type="scientific">Yaniella flava</name>
    <dbReference type="NCBI Taxonomy" id="287930"/>
    <lineage>
        <taxon>Bacteria</taxon>
        <taxon>Bacillati</taxon>
        <taxon>Actinomycetota</taxon>
        <taxon>Actinomycetes</taxon>
        <taxon>Micrococcales</taxon>
        <taxon>Micrococcaceae</taxon>
        <taxon>Yaniella</taxon>
    </lineage>
</organism>
<evidence type="ECO:0000313" key="9">
    <source>
        <dbReference type="Proteomes" id="UP001501461"/>
    </source>
</evidence>
<evidence type="ECO:0000256" key="4">
    <source>
        <dbReference type="ARBA" id="ARBA00024732"/>
    </source>
</evidence>
<keyword evidence="9" id="KW-1185">Reference proteome</keyword>
<comment type="similarity">
    <text evidence="5 6">Belongs to the LipB family.</text>
</comment>
<feature type="binding site" evidence="5">
    <location>
        <begin position="156"/>
        <end position="158"/>
    </location>
    <ligand>
        <name>substrate</name>
    </ligand>
</feature>
<evidence type="ECO:0000256" key="3">
    <source>
        <dbReference type="ARBA" id="ARBA00023315"/>
    </source>
</evidence>
<dbReference type="PANTHER" id="PTHR10993">
    <property type="entry name" value="OCTANOYLTRANSFERASE"/>
    <property type="match status" value="1"/>
</dbReference>
<dbReference type="NCBIfam" id="NF010925">
    <property type="entry name" value="PRK14345.1"/>
    <property type="match status" value="1"/>
</dbReference>
<evidence type="ECO:0000256" key="2">
    <source>
        <dbReference type="ARBA" id="ARBA00022679"/>
    </source>
</evidence>
<dbReference type="PANTHER" id="PTHR10993:SF7">
    <property type="entry name" value="LIPOYLTRANSFERASE 2, MITOCHONDRIAL-RELATED"/>
    <property type="match status" value="1"/>
</dbReference>
<dbReference type="Proteomes" id="UP001501461">
    <property type="component" value="Unassembled WGS sequence"/>
</dbReference>
<comment type="catalytic activity">
    <reaction evidence="5 6">
        <text>octanoyl-[ACP] + L-lysyl-[protein] = N(6)-octanoyl-L-lysyl-[protein] + holo-[ACP] + H(+)</text>
        <dbReference type="Rhea" id="RHEA:17665"/>
        <dbReference type="Rhea" id="RHEA-COMP:9636"/>
        <dbReference type="Rhea" id="RHEA-COMP:9685"/>
        <dbReference type="Rhea" id="RHEA-COMP:9752"/>
        <dbReference type="Rhea" id="RHEA-COMP:9928"/>
        <dbReference type="ChEBI" id="CHEBI:15378"/>
        <dbReference type="ChEBI" id="CHEBI:29969"/>
        <dbReference type="ChEBI" id="CHEBI:64479"/>
        <dbReference type="ChEBI" id="CHEBI:78463"/>
        <dbReference type="ChEBI" id="CHEBI:78809"/>
        <dbReference type="EC" id="2.3.1.181"/>
    </reaction>
</comment>
<keyword evidence="2 5" id="KW-0808">Transferase</keyword>
<dbReference type="PIRSF" id="PIRSF016262">
    <property type="entry name" value="LPLase"/>
    <property type="match status" value="1"/>
</dbReference>
<accession>A0ABN2UUC8</accession>
<feature type="binding site" evidence="5">
    <location>
        <begin position="143"/>
        <end position="145"/>
    </location>
    <ligand>
        <name>substrate</name>
    </ligand>
</feature>
<dbReference type="EMBL" id="BAAAMN010000049">
    <property type="protein sequence ID" value="GAA2043213.1"/>
    <property type="molecule type" value="Genomic_DNA"/>
</dbReference>
<comment type="miscellaneous">
    <text evidence="5">In the reaction, the free carboxyl group of octanoic acid is attached via an amide linkage to the epsilon-amino group of a specific lysine residue of lipoyl domains of lipoate-dependent enzymes.</text>
</comment>
<proteinExistence type="inferred from homology"/>
<evidence type="ECO:0000256" key="1">
    <source>
        <dbReference type="ARBA" id="ARBA00004821"/>
    </source>
</evidence>
<dbReference type="CDD" id="cd16444">
    <property type="entry name" value="LipB"/>
    <property type="match status" value="1"/>
</dbReference>
<comment type="subcellular location">
    <subcellularLocation>
        <location evidence="5">Cytoplasm</location>
    </subcellularLocation>
</comment>
<reference evidence="8 9" key="1">
    <citation type="journal article" date="2019" name="Int. J. Syst. Evol. Microbiol.">
        <title>The Global Catalogue of Microorganisms (GCM) 10K type strain sequencing project: providing services to taxonomists for standard genome sequencing and annotation.</title>
        <authorList>
            <consortium name="The Broad Institute Genomics Platform"/>
            <consortium name="The Broad Institute Genome Sequencing Center for Infectious Disease"/>
            <person name="Wu L."/>
            <person name="Ma J."/>
        </authorList>
    </citation>
    <scope>NUCLEOTIDE SEQUENCE [LARGE SCALE GENOMIC DNA]</scope>
    <source>
        <strain evidence="8 9">JCM 13595</strain>
    </source>
</reference>
<evidence type="ECO:0000259" key="7">
    <source>
        <dbReference type="PROSITE" id="PS51733"/>
    </source>
</evidence>
<comment type="pathway">
    <text evidence="1 5 6">Protein modification; protein lipoylation via endogenous pathway; protein N(6)-(lipoyl)lysine from octanoyl-[acyl-carrier-protein]: step 1/2.</text>
</comment>
<evidence type="ECO:0000256" key="6">
    <source>
        <dbReference type="PIRNR" id="PIRNR016262"/>
    </source>
</evidence>
<comment type="caution">
    <text evidence="8">The sequence shown here is derived from an EMBL/GenBank/DDBJ whole genome shotgun (WGS) entry which is preliminary data.</text>
</comment>
<feature type="active site" description="Acyl-thioester intermediate" evidence="5">
    <location>
        <position position="175"/>
    </location>
</feature>
<comment type="caution">
    <text evidence="5">Lacks conserved residue(s) required for the propagation of feature annotation.</text>
</comment>
<gene>
    <name evidence="5 8" type="primary">lipB</name>
    <name evidence="8" type="ORF">GCM10009720_25020</name>
</gene>
<dbReference type="SUPFAM" id="SSF55681">
    <property type="entry name" value="Class II aaRS and biotin synthetases"/>
    <property type="match status" value="1"/>
</dbReference>
<dbReference type="Gene3D" id="3.30.930.10">
    <property type="entry name" value="Bira Bifunctional Protein, Domain 2"/>
    <property type="match status" value="1"/>
</dbReference>
<evidence type="ECO:0000256" key="5">
    <source>
        <dbReference type="HAMAP-Rule" id="MF_00013"/>
    </source>
</evidence>
<dbReference type="NCBIfam" id="TIGR00214">
    <property type="entry name" value="lipB"/>
    <property type="match status" value="1"/>
</dbReference>
<feature type="site" description="Lowers pKa of active site Cys" evidence="5">
    <location>
        <position position="140"/>
    </location>
</feature>
<dbReference type="Pfam" id="PF21948">
    <property type="entry name" value="LplA-B_cat"/>
    <property type="match status" value="1"/>
</dbReference>
<dbReference type="InterPro" id="IPR000544">
    <property type="entry name" value="Octanoyltransferase"/>
</dbReference>
<name>A0ABN2UUC8_9MICC</name>
<protein>
    <recommendedName>
        <fullName evidence="5 6">Octanoyltransferase</fullName>
        <ecNumber evidence="5 6">2.3.1.181</ecNumber>
    </recommendedName>
    <alternativeName>
        <fullName evidence="5">Lipoate-protein ligase B</fullName>
    </alternativeName>
    <alternativeName>
        <fullName evidence="5">Lipoyl/octanoyl transferase</fullName>
    </alternativeName>
    <alternativeName>
        <fullName evidence="5">Octanoyl-[acyl-carrier-protein]-protein N-octanoyltransferase</fullName>
    </alternativeName>
</protein>